<dbReference type="EMBL" id="JTDY01005358">
    <property type="protein sequence ID" value="KOB67079.1"/>
    <property type="molecule type" value="Genomic_DNA"/>
</dbReference>
<dbReference type="Proteomes" id="UP000037510">
    <property type="component" value="Unassembled WGS sequence"/>
</dbReference>
<sequence length="69" mass="7486">MCVQRFANKSTVPKCPVSPLLKKSSEEIATNTEVMECKHIEDVLYQACVIISGPTASKGNASVFKIDAK</sequence>
<evidence type="ECO:0000313" key="2">
    <source>
        <dbReference type="Proteomes" id="UP000037510"/>
    </source>
</evidence>
<keyword evidence="1" id="KW-0808">Transferase</keyword>
<comment type="caution">
    <text evidence="1">The sequence shown here is derived from an EMBL/GenBank/DDBJ whole genome shotgun (WGS) entry which is preliminary data.</text>
</comment>
<gene>
    <name evidence="1" type="ORF">OBRU01_20329</name>
</gene>
<proteinExistence type="predicted"/>
<protein>
    <submittedName>
        <fullName evidence="1">Putative ornithine carbamoyltransferase</fullName>
    </submittedName>
</protein>
<reference evidence="1 2" key="1">
    <citation type="journal article" date="2015" name="Genome Biol. Evol.">
        <title>The genome of winter moth (Operophtera brumata) provides a genomic perspective on sexual dimorphism and phenology.</title>
        <authorList>
            <person name="Derks M.F."/>
            <person name="Smit S."/>
            <person name="Salis L."/>
            <person name="Schijlen E."/>
            <person name="Bossers A."/>
            <person name="Mateman C."/>
            <person name="Pijl A.S."/>
            <person name="de Ridder D."/>
            <person name="Groenen M.A."/>
            <person name="Visser M.E."/>
            <person name="Megens H.J."/>
        </authorList>
    </citation>
    <scope>NUCLEOTIDE SEQUENCE [LARGE SCALE GENOMIC DNA]</scope>
    <source>
        <strain evidence="1">WM2013NL</strain>
        <tissue evidence="1">Head and thorax</tissue>
    </source>
</reference>
<dbReference type="AlphaFoldDB" id="A0A0L7KVL5"/>
<name>A0A0L7KVL5_OPEBR</name>
<organism evidence="1 2">
    <name type="scientific">Operophtera brumata</name>
    <name type="common">Winter moth</name>
    <name type="synonym">Phalaena brumata</name>
    <dbReference type="NCBI Taxonomy" id="104452"/>
    <lineage>
        <taxon>Eukaryota</taxon>
        <taxon>Metazoa</taxon>
        <taxon>Ecdysozoa</taxon>
        <taxon>Arthropoda</taxon>
        <taxon>Hexapoda</taxon>
        <taxon>Insecta</taxon>
        <taxon>Pterygota</taxon>
        <taxon>Neoptera</taxon>
        <taxon>Endopterygota</taxon>
        <taxon>Lepidoptera</taxon>
        <taxon>Glossata</taxon>
        <taxon>Ditrysia</taxon>
        <taxon>Geometroidea</taxon>
        <taxon>Geometridae</taxon>
        <taxon>Larentiinae</taxon>
        <taxon>Operophtera</taxon>
    </lineage>
</organism>
<evidence type="ECO:0000313" key="1">
    <source>
        <dbReference type="EMBL" id="KOB67079.1"/>
    </source>
</evidence>
<keyword evidence="2" id="KW-1185">Reference proteome</keyword>
<dbReference type="GO" id="GO:0016740">
    <property type="term" value="F:transferase activity"/>
    <property type="evidence" value="ECO:0007669"/>
    <property type="project" value="UniProtKB-KW"/>
</dbReference>
<accession>A0A0L7KVL5</accession>
<feature type="non-terminal residue" evidence="1">
    <location>
        <position position="69"/>
    </location>
</feature>